<name>A0A8S2AEY5_ARAAE</name>
<feature type="compositionally biased region" description="Polar residues" evidence="2">
    <location>
        <begin position="143"/>
        <end position="154"/>
    </location>
</feature>
<evidence type="ECO:0000313" key="4">
    <source>
        <dbReference type="EMBL" id="CAE6076001.1"/>
    </source>
</evidence>
<keyword evidence="5" id="KW-1185">Reference proteome</keyword>
<feature type="compositionally biased region" description="Acidic residues" evidence="2">
    <location>
        <begin position="173"/>
        <end position="191"/>
    </location>
</feature>
<dbReference type="SMART" id="SM00212">
    <property type="entry name" value="UBCc"/>
    <property type="match status" value="1"/>
</dbReference>
<feature type="region of interest" description="Disordered" evidence="2">
    <location>
        <begin position="133"/>
        <end position="154"/>
    </location>
</feature>
<dbReference type="CDD" id="cd23807">
    <property type="entry name" value="UEV_UBE2V"/>
    <property type="match status" value="1"/>
</dbReference>
<proteinExistence type="predicted"/>
<sequence>MTLGSGGSSVVVPRNFRLLEELERGEKGIGDGTVSYGMDDGDDIYMRSWTGTIIGPHNVTVHEGRIYQLKLFCDKDYPEKPPTVRFHSRVNMACVNHETGVVDPKKFGVLANWQREYTMEDILTQLKKEMATSHNRKLVQPPEDSSSWAWPSCHQNPRTQSFRVTISAINPIDVEDEEDEEDKEEEEEEEEKEKREEGKEKEEENLLPDIIISSPSSSISSNIDAIEELPETESIENVIKGIKSSKRLIFERKGESNSILEEMRNKDSCSCPWNPTTLSLISSGSWWRWLRYTRFIAATSNCIVKTTE</sequence>
<dbReference type="Pfam" id="PF00179">
    <property type="entry name" value="UQ_con"/>
    <property type="match status" value="1"/>
</dbReference>
<feature type="domain" description="UBC core" evidence="3">
    <location>
        <begin position="13"/>
        <end position="168"/>
    </location>
</feature>
<dbReference type="Proteomes" id="UP000682877">
    <property type="component" value="Chromosome 5"/>
</dbReference>
<evidence type="ECO:0000256" key="1">
    <source>
        <dbReference type="ARBA" id="ARBA00065118"/>
    </source>
</evidence>
<gene>
    <name evidence="4" type="ORF">AARE701A_LOCUS13219</name>
</gene>
<protein>
    <recommendedName>
        <fullName evidence="3">UBC core domain-containing protein</fullName>
    </recommendedName>
</protein>
<dbReference type="SUPFAM" id="SSF54495">
    <property type="entry name" value="UBC-like"/>
    <property type="match status" value="1"/>
</dbReference>
<dbReference type="AlphaFoldDB" id="A0A8S2AEY5"/>
<accession>A0A8S2AEY5</accession>
<dbReference type="EMBL" id="LR999455">
    <property type="protein sequence ID" value="CAE6076001.1"/>
    <property type="molecule type" value="Genomic_DNA"/>
</dbReference>
<dbReference type="PROSITE" id="PS50127">
    <property type="entry name" value="UBC_2"/>
    <property type="match status" value="1"/>
</dbReference>
<dbReference type="InterPro" id="IPR016135">
    <property type="entry name" value="UBQ-conjugating_enzyme/RWD"/>
</dbReference>
<dbReference type="FunFam" id="3.10.110.10:FF:000019">
    <property type="entry name" value="Ubiquitin-conjugating enzyme E2 variant 1C"/>
    <property type="match status" value="1"/>
</dbReference>
<dbReference type="PANTHER" id="PTHR24068">
    <property type="entry name" value="UBIQUITIN-CONJUGATING ENZYME E2"/>
    <property type="match status" value="1"/>
</dbReference>
<dbReference type="InterPro" id="IPR000608">
    <property type="entry name" value="UBC"/>
</dbReference>
<feature type="region of interest" description="Disordered" evidence="2">
    <location>
        <begin position="168"/>
        <end position="206"/>
    </location>
</feature>
<comment type="subunit">
    <text evidence="1">Heterodimer with UBC35 or UBC36.</text>
</comment>
<reference evidence="4" key="1">
    <citation type="submission" date="2021-01" db="EMBL/GenBank/DDBJ databases">
        <authorList>
            <person name="Bezrukov I."/>
        </authorList>
    </citation>
    <scope>NUCLEOTIDE SEQUENCE</scope>
</reference>
<evidence type="ECO:0000259" key="3">
    <source>
        <dbReference type="PROSITE" id="PS50127"/>
    </source>
</evidence>
<organism evidence="4 5">
    <name type="scientific">Arabidopsis arenosa</name>
    <name type="common">Sand rock-cress</name>
    <name type="synonym">Cardaminopsis arenosa</name>
    <dbReference type="NCBI Taxonomy" id="38785"/>
    <lineage>
        <taxon>Eukaryota</taxon>
        <taxon>Viridiplantae</taxon>
        <taxon>Streptophyta</taxon>
        <taxon>Embryophyta</taxon>
        <taxon>Tracheophyta</taxon>
        <taxon>Spermatophyta</taxon>
        <taxon>Magnoliopsida</taxon>
        <taxon>eudicotyledons</taxon>
        <taxon>Gunneridae</taxon>
        <taxon>Pentapetalae</taxon>
        <taxon>rosids</taxon>
        <taxon>malvids</taxon>
        <taxon>Brassicales</taxon>
        <taxon>Brassicaceae</taxon>
        <taxon>Camelineae</taxon>
        <taxon>Arabidopsis</taxon>
    </lineage>
</organism>
<dbReference type="Gene3D" id="3.10.110.10">
    <property type="entry name" value="Ubiquitin Conjugating Enzyme"/>
    <property type="match status" value="1"/>
</dbReference>
<evidence type="ECO:0000313" key="5">
    <source>
        <dbReference type="Proteomes" id="UP000682877"/>
    </source>
</evidence>
<feature type="compositionally biased region" description="Basic and acidic residues" evidence="2">
    <location>
        <begin position="192"/>
        <end position="204"/>
    </location>
</feature>
<evidence type="ECO:0000256" key="2">
    <source>
        <dbReference type="SAM" id="MobiDB-lite"/>
    </source>
</evidence>